<dbReference type="PANTHER" id="PTHR43792">
    <property type="entry name" value="GNAT FAMILY, PUTATIVE (AFU_ORTHOLOGUE AFUA_3G00765)-RELATED-RELATED"/>
    <property type="match status" value="1"/>
</dbReference>
<dbReference type="STRING" id="305900.GV64_06715"/>
<dbReference type="eggNOG" id="COG1670">
    <property type="taxonomic scope" value="Bacteria"/>
</dbReference>
<comment type="caution">
    <text evidence="2">The sequence shown here is derived from an EMBL/GenBank/DDBJ whole genome shotgun (WGS) entry which is preliminary data.</text>
</comment>
<sequence>MKYRVPLELETERLFLRQFQEEDWLGLHKYYSDAEATRYTVGKAFTEGETWRIMCSMIGHWQVRGYGPYAVLEKSTGQILGPVGFWYPNDWPAPEVKWALASEYWGQGFASEAARKVQSIGRAYLPEISLISFIHSDNQPSLKLAERLGAVLEKEVLFRGGIWKIYRHPKE</sequence>
<dbReference type="Pfam" id="PF13302">
    <property type="entry name" value="Acetyltransf_3"/>
    <property type="match status" value="1"/>
</dbReference>
<dbReference type="EMBL" id="JOJP01000001">
    <property type="protein sequence ID" value="KEI70466.1"/>
    <property type="molecule type" value="Genomic_DNA"/>
</dbReference>
<keyword evidence="2" id="KW-0808">Transferase</keyword>
<dbReference type="InterPro" id="IPR016181">
    <property type="entry name" value="Acyl_CoA_acyltransferase"/>
</dbReference>
<dbReference type="RefSeq" id="WP_020580958.1">
    <property type="nucleotide sequence ID" value="NZ_JOJP01000001.1"/>
</dbReference>
<name>A0A081K8J0_9GAMM</name>
<evidence type="ECO:0000313" key="2">
    <source>
        <dbReference type="EMBL" id="KEI70466.1"/>
    </source>
</evidence>
<dbReference type="Proteomes" id="UP000027997">
    <property type="component" value="Unassembled WGS sequence"/>
</dbReference>
<dbReference type="InterPro" id="IPR000182">
    <property type="entry name" value="GNAT_dom"/>
</dbReference>
<feature type="domain" description="N-acetyltransferase" evidence="1">
    <location>
        <begin position="14"/>
        <end position="171"/>
    </location>
</feature>
<gene>
    <name evidence="2" type="ORF">GV64_06715</name>
</gene>
<organism evidence="2 3">
    <name type="scientific">Endozoicomonas elysicola</name>
    <dbReference type="NCBI Taxonomy" id="305900"/>
    <lineage>
        <taxon>Bacteria</taxon>
        <taxon>Pseudomonadati</taxon>
        <taxon>Pseudomonadota</taxon>
        <taxon>Gammaproteobacteria</taxon>
        <taxon>Oceanospirillales</taxon>
        <taxon>Endozoicomonadaceae</taxon>
        <taxon>Endozoicomonas</taxon>
    </lineage>
</organism>
<dbReference type="PROSITE" id="PS51186">
    <property type="entry name" value="GNAT"/>
    <property type="match status" value="1"/>
</dbReference>
<dbReference type="PANTHER" id="PTHR43792:SF1">
    <property type="entry name" value="N-ACETYLTRANSFERASE DOMAIN-CONTAINING PROTEIN"/>
    <property type="match status" value="1"/>
</dbReference>
<dbReference type="SUPFAM" id="SSF55729">
    <property type="entry name" value="Acyl-CoA N-acyltransferases (Nat)"/>
    <property type="match status" value="1"/>
</dbReference>
<accession>A0A081K8J0</accession>
<reference evidence="2 3" key="1">
    <citation type="submission" date="2014-06" db="EMBL/GenBank/DDBJ databases">
        <title>Whole Genome Sequences of Three Symbiotic Endozoicomonas Bacteria.</title>
        <authorList>
            <person name="Neave M.J."/>
            <person name="Apprill A."/>
            <person name="Voolstra C.R."/>
        </authorList>
    </citation>
    <scope>NUCLEOTIDE SEQUENCE [LARGE SCALE GENOMIC DNA]</scope>
    <source>
        <strain evidence="2 3">DSM 22380</strain>
    </source>
</reference>
<dbReference type="Gene3D" id="3.40.630.30">
    <property type="match status" value="1"/>
</dbReference>
<keyword evidence="3" id="KW-1185">Reference proteome</keyword>
<dbReference type="AlphaFoldDB" id="A0A081K8J0"/>
<evidence type="ECO:0000313" key="3">
    <source>
        <dbReference type="Proteomes" id="UP000027997"/>
    </source>
</evidence>
<dbReference type="GO" id="GO:0016747">
    <property type="term" value="F:acyltransferase activity, transferring groups other than amino-acyl groups"/>
    <property type="evidence" value="ECO:0007669"/>
    <property type="project" value="InterPro"/>
</dbReference>
<protein>
    <submittedName>
        <fullName evidence="2">Acetyltransferase</fullName>
    </submittedName>
</protein>
<proteinExistence type="predicted"/>
<dbReference type="InterPro" id="IPR051531">
    <property type="entry name" value="N-acetyltransferase"/>
</dbReference>
<evidence type="ECO:0000259" key="1">
    <source>
        <dbReference type="PROSITE" id="PS51186"/>
    </source>
</evidence>